<sequence length="67" mass="8138">MSQLDISISFSHLFGLVFCFYIFLHYITVLLIQFWYNQKLRSLDHEELSIQLEKLDNTIFIKRILKL</sequence>
<feature type="transmembrane region" description="Helical" evidence="1">
    <location>
        <begin position="12"/>
        <end position="36"/>
    </location>
</feature>
<keyword evidence="1" id="KW-1133">Transmembrane helix</keyword>
<keyword evidence="1" id="KW-0472">Membrane</keyword>
<dbReference type="AlphaFoldDB" id="A0A0S2IBC0"/>
<proteinExistence type="predicted"/>
<evidence type="ECO:0000256" key="1">
    <source>
        <dbReference type="SAM" id="Phobius"/>
    </source>
</evidence>
<geneLocation type="mitochondrion" evidence="2"/>
<reference evidence="2" key="1">
    <citation type="submission" date="2015-09" db="EMBL/GenBank/DDBJ databases">
        <title>Phylogenetic analysis of higher-level relationships within Hydroidolina (Cnidaria: Hydrozoa) using mitochondrial genome data and insight into their mitochondrial transcription.</title>
        <authorList>
            <person name="Kayal E."/>
            <person name="Bentlage B."/>
            <person name="Cartwright P."/>
            <person name="Yanagihara A."/>
            <person name="Lindsay D.J."/>
            <person name="Hopcroft R."/>
            <person name="Collins A.G."/>
        </authorList>
    </citation>
    <scope>NUCLEOTIDE SEQUENCE</scope>
</reference>
<dbReference type="EMBL" id="KT809337">
    <property type="protein sequence ID" value="ALO20838.1"/>
    <property type="molecule type" value="Genomic_DNA"/>
</dbReference>
<name>A0A0S2IBC0_9CNID</name>
<keyword evidence="2" id="KW-0496">Mitochondrion</keyword>
<accession>A0A0S2IBC0</accession>
<gene>
    <name evidence="2" type="primary">atp8</name>
</gene>
<keyword evidence="1" id="KW-0812">Transmembrane</keyword>
<organism evidence="2">
    <name type="scientific">Halitholus cirratus</name>
    <dbReference type="NCBI Taxonomy" id="1622219"/>
    <lineage>
        <taxon>Eukaryota</taxon>
        <taxon>Metazoa</taxon>
        <taxon>Cnidaria</taxon>
        <taxon>Hydrozoa</taxon>
        <taxon>Hydroidolina</taxon>
        <taxon>Anthoathecata</taxon>
        <taxon>Filifera</taxon>
        <taxon>Pandeidae</taxon>
        <taxon>Halitholus</taxon>
    </lineage>
</organism>
<protein>
    <submittedName>
        <fullName evidence="2">ATP synthase F0 subunit 8</fullName>
    </submittedName>
</protein>
<evidence type="ECO:0000313" key="2">
    <source>
        <dbReference type="EMBL" id="ALO20838.1"/>
    </source>
</evidence>